<dbReference type="GO" id="GO:0016020">
    <property type="term" value="C:membrane"/>
    <property type="evidence" value="ECO:0007669"/>
    <property type="project" value="InterPro"/>
</dbReference>
<dbReference type="GO" id="GO:0046983">
    <property type="term" value="F:protein dimerization activity"/>
    <property type="evidence" value="ECO:0007669"/>
    <property type="project" value="InterPro"/>
</dbReference>
<evidence type="ECO:0000256" key="2">
    <source>
        <dbReference type="ARBA" id="ARBA00012438"/>
    </source>
</evidence>
<comment type="catalytic activity">
    <reaction evidence="1">
        <text>ATP + protein L-histidine = ADP + protein N-phospho-L-histidine.</text>
        <dbReference type="EC" id="2.7.13.3"/>
    </reaction>
</comment>
<evidence type="ECO:0000259" key="12">
    <source>
        <dbReference type="Pfam" id="PF07730"/>
    </source>
</evidence>
<keyword evidence="4" id="KW-0808">Transferase</keyword>
<feature type="transmembrane region" description="Helical" evidence="11">
    <location>
        <begin position="130"/>
        <end position="148"/>
    </location>
</feature>
<reference evidence="13" key="1">
    <citation type="submission" date="2023-05" db="EMBL/GenBank/DDBJ databases">
        <title>Streptantibioticus silvisoli sp. nov., acidotolerant actinomycetes 1 from pine litter.</title>
        <authorList>
            <person name="Swiecimska M."/>
            <person name="Golinska P."/>
            <person name="Sangal V."/>
            <person name="Wachnowicz B."/>
            <person name="Goodfellow M."/>
        </authorList>
    </citation>
    <scope>NUCLEOTIDE SEQUENCE</scope>
    <source>
        <strain evidence="13">SL13</strain>
    </source>
</reference>
<evidence type="ECO:0000256" key="4">
    <source>
        <dbReference type="ARBA" id="ARBA00022679"/>
    </source>
</evidence>
<dbReference type="PANTHER" id="PTHR24421:SF10">
    <property type="entry name" value="NITRATE_NITRITE SENSOR PROTEIN NARQ"/>
    <property type="match status" value="1"/>
</dbReference>
<evidence type="ECO:0000256" key="10">
    <source>
        <dbReference type="SAM" id="MobiDB-lite"/>
    </source>
</evidence>
<dbReference type="CDD" id="cd16917">
    <property type="entry name" value="HATPase_UhpB-NarQ-NarX-like"/>
    <property type="match status" value="1"/>
</dbReference>
<evidence type="ECO:0000256" key="5">
    <source>
        <dbReference type="ARBA" id="ARBA00022741"/>
    </source>
</evidence>
<evidence type="ECO:0000256" key="9">
    <source>
        <dbReference type="SAM" id="Coils"/>
    </source>
</evidence>
<accession>A0AA90H3T8</accession>
<keyword evidence="7" id="KW-0067">ATP-binding</keyword>
<feature type="transmembrane region" description="Helical" evidence="11">
    <location>
        <begin position="160"/>
        <end position="190"/>
    </location>
</feature>
<dbReference type="InterPro" id="IPR050482">
    <property type="entry name" value="Sensor_HK_TwoCompSys"/>
</dbReference>
<proteinExistence type="predicted"/>
<keyword evidence="9" id="KW-0175">Coiled coil</keyword>
<keyword evidence="11" id="KW-1133">Transmembrane helix</keyword>
<keyword evidence="5" id="KW-0547">Nucleotide-binding</keyword>
<keyword evidence="11" id="KW-0812">Transmembrane</keyword>
<feature type="compositionally biased region" description="Low complexity" evidence="10">
    <location>
        <begin position="11"/>
        <end position="34"/>
    </location>
</feature>
<dbReference type="Gene3D" id="3.30.565.10">
    <property type="entry name" value="Histidine kinase-like ATPase, C-terminal domain"/>
    <property type="match status" value="1"/>
</dbReference>
<feature type="compositionally biased region" description="Basic and acidic residues" evidence="10">
    <location>
        <begin position="1"/>
        <end position="10"/>
    </location>
</feature>
<dbReference type="PANTHER" id="PTHR24421">
    <property type="entry name" value="NITRATE/NITRITE SENSOR PROTEIN NARX-RELATED"/>
    <property type="match status" value="1"/>
</dbReference>
<feature type="coiled-coil region" evidence="9">
    <location>
        <begin position="256"/>
        <end position="283"/>
    </location>
</feature>
<feature type="transmembrane region" description="Helical" evidence="11">
    <location>
        <begin position="101"/>
        <end position="118"/>
    </location>
</feature>
<evidence type="ECO:0000256" key="7">
    <source>
        <dbReference type="ARBA" id="ARBA00022840"/>
    </source>
</evidence>
<dbReference type="SUPFAM" id="SSF55874">
    <property type="entry name" value="ATPase domain of HSP90 chaperone/DNA topoisomerase II/histidine kinase"/>
    <property type="match status" value="1"/>
</dbReference>
<dbReference type="Gene3D" id="1.20.5.1930">
    <property type="match status" value="1"/>
</dbReference>
<evidence type="ECO:0000256" key="11">
    <source>
        <dbReference type="SAM" id="Phobius"/>
    </source>
</evidence>
<organism evidence="13">
    <name type="scientific">Streptantibioticus silvisoli</name>
    <dbReference type="NCBI Taxonomy" id="2705255"/>
    <lineage>
        <taxon>Bacteria</taxon>
        <taxon>Bacillati</taxon>
        <taxon>Actinomycetota</taxon>
        <taxon>Actinomycetes</taxon>
        <taxon>Kitasatosporales</taxon>
        <taxon>Streptomycetaceae</taxon>
        <taxon>Streptantibioticus</taxon>
    </lineage>
</organism>
<dbReference type="Pfam" id="PF07730">
    <property type="entry name" value="HisKA_3"/>
    <property type="match status" value="1"/>
</dbReference>
<feature type="domain" description="Signal transduction histidine kinase subgroup 3 dimerisation and phosphoacceptor" evidence="12">
    <location>
        <begin position="275"/>
        <end position="340"/>
    </location>
</feature>
<gene>
    <name evidence="13" type="ORF">POF50_030365</name>
</gene>
<dbReference type="RefSeq" id="WP_271316809.1">
    <property type="nucleotide sequence ID" value="NZ_JABXJJ020000048.1"/>
</dbReference>
<dbReference type="AlphaFoldDB" id="A0AA90H3T8"/>
<evidence type="ECO:0000256" key="8">
    <source>
        <dbReference type="ARBA" id="ARBA00023012"/>
    </source>
</evidence>
<sequence length="471" mass="48842">MTDRQPRPTARDSAGAAPAASGAPAQPAADAAPRGESDVPAPGSAPRREADAPATGSAPRGEADAPAAGHRAGAATAPRAGRWPPKWLAPHRGTTLRALSWLARAVAFTLIGVETFAGPGLGSASMKVTAGAYALCGLTLVPWGLLEVRANGLRRGTQVFLLAITATASAAVCTLPHAGALLGLAIIAVIDAGGATDLTAGWTVTGLGVLAVETGGLLNGSDRAVLLGYPLSLLAGLLIGYNRRVYRVRAEETAALLAQVEQLRAEQRRAAVLEERARIAREIHDVLAHSLGALGIQIQTARTLIDHDTRRADDLLGVAQRMAADGLADTRRAVQALRTDVPPLPQALAGIAETHRQHHHAAVTVSVEGGPATLPPERTVCLVRVAQESLTNAAKHAPAQAVDIALRYEDHQVTLTVSNPLGDRAPTTPRLATVDGGYGLTGMRERLLLLGGTLTAGAHDRRWTVTARVSR</sequence>
<dbReference type="InterPro" id="IPR036890">
    <property type="entry name" value="HATPase_C_sf"/>
</dbReference>
<dbReference type="InterPro" id="IPR011712">
    <property type="entry name" value="Sig_transdc_His_kin_sub3_dim/P"/>
</dbReference>
<feature type="compositionally biased region" description="Low complexity" evidence="10">
    <location>
        <begin position="64"/>
        <end position="85"/>
    </location>
</feature>
<evidence type="ECO:0000256" key="6">
    <source>
        <dbReference type="ARBA" id="ARBA00022777"/>
    </source>
</evidence>
<dbReference type="EC" id="2.7.13.3" evidence="2"/>
<protein>
    <recommendedName>
        <fullName evidence="2">histidine kinase</fullName>
        <ecNumber evidence="2">2.7.13.3</ecNumber>
    </recommendedName>
</protein>
<evidence type="ECO:0000313" key="13">
    <source>
        <dbReference type="EMBL" id="MDI5973593.1"/>
    </source>
</evidence>
<keyword evidence="3" id="KW-0597">Phosphoprotein</keyword>
<name>A0AA90H3T8_9ACTN</name>
<comment type="caution">
    <text evidence="13">The sequence shown here is derived from an EMBL/GenBank/DDBJ whole genome shotgun (WGS) entry which is preliminary data.</text>
</comment>
<evidence type="ECO:0000256" key="3">
    <source>
        <dbReference type="ARBA" id="ARBA00022553"/>
    </source>
</evidence>
<keyword evidence="6 13" id="KW-0418">Kinase</keyword>
<dbReference type="GO" id="GO:0000155">
    <property type="term" value="F:phosphorelay sensor kinase activity"/>
    <property type="evidence" value="ECO:0007669"/>
    <property type="project" value="InterPro"/>
</dbReference>
<keyword evidence="8" id="KW-0902">Two-component regulatory system</keyword>
<dbReference type="EMBL" id="JABXJJ020000048">
    <property type="protein sequence ID" value="MDI5973593.1"/>
    <property type="molecule type" value="Genomic_DNA"/>
</dbReference>
<evidence type="ECO:0000256" key="1">
    <source>
        <dbReference type="ARBA" id="ARBA00000085"/>
    </source>
</evidence>
<feature type="transmembrane region" description="Helical" evidence="11">
    <location>
        <begin position="224"/>
        <end position="241"/>
    </location>
</feature>
<feature type="region of interest" description="Disordered" evidence="10">
    <location>
        <begin position="1"/>
        <end position="87"/>
    </location>
</feature>
<dbReference type="GO" id="GO:0005524">
    <property type="term" value="F:ATP binding"/>
    <property type="evidence" value="ECO:0007669"/>
    <property type="project" value="UniProtKB-KW"/>
</dbReference>
<keyword evidence="11" id="KW-0472">Membrane</keyword>